<sequence length="68" mass="7859">MATMYYNRIKVVLMEKKRTAKQLAQHLEVDAGTVSRWCQNKNQPSISMLYRIATYLDVQSAALLNKII</sequence>
<dbReference type="InterPro" id="IPR001387">
    <property type="entry name" value="Cro/C1-type_HTH"/>
</dbReference>
<dbReference type="GO" id="GO:0003677">
    <property type="term" value="F:DNA binding"/>
    <property type="evidence" value="ECO:0007669"/>
    <property type="project" value="InterPro"/>
</dbReference>
<dbReference type="Pfam" id="PF01381">
    <property type="entry name" value="HTH_3"/>
    <property type="match status" value="1"/>
</dbReference>
<evidence type="ECO:0000313" key="3">
    <source>
        <dbReference type="Proteomes" id="UP000185003"/>
    </source>
</evidence>
<name>A0A1N6EAH4_9BACT</name>
<dbReference type="InterPro" id="IPR010982">
    <property type="entry name" value="Lambda_DNA-bd_dom_sf"/>
</dbReference>
<reference evidence="3" key="1">
    <citation type="submission" date="2016-11" db="EMBL/GenBank/DDBJ databases">
        <authorList>
            <person name="Varghese N."/>
            <person name="Submissions S."/>
        </authorList>
    </citation>
    <scope>NUCLEOTIDE SEQUENCE [LARGE SCALE GENOMIC DNA]</scope>
    <source>
        <strain evidence="3">DSM 24787</strain>
    </source>
</reference>
<dbReference type="Gene3D" id="1.10.260.40">
    <property type="entry name" value="lambda repressor-like DNA-binding domains"/>
    <property type="match status" value="1"/>
</dbReference>
<dbReference type="OrthoDB" id="7865033at2"/>
<dbReference type="STRING" id="536979.SAMN04488055_1422"/>
<dbReference type="CDD" id="cd00093">
    <property type="entry name" value="HTH_XRE"/>
    <property type="match status" value="1"/>
</dbReference>
<dbReference type="RefSeq" id="WP_074238565.1">
    <property type="nucleotide sequence ID" value="NZ_FSRA01000001.1"/>
</dbReference>
<dbReference type="PROSITE" id="PS50943">
    <property type="entry name" value="HTH_CROC1"/>
    <property type="match status" value="1"/>
</dbReference>
<dbReference type="AlphaFoldDB" id="A0A1N6EAH4"/>
<dbReference type="EMBL" id="FSRA01000001">
    <property type="protein sequence ID" value="SIN79917.1"/>
    <property type="molecule type" value="Genomic_DNA"/>
</dbReference>
<evidence type="ECO:0000313" key="2">
    <source>
        <dbReference type="EMBL" id="SIN79917.1"/>
    </source>
</evidence>
<dbReference type="Proteomes" id="UP000185003">
    <property type="component" value="Unassembled WGS sequence"/>
</dbReference>
<organism evidence="2 3">
    <name type="scientific">Chitinophaga niabensis</name>
    <dbReference type="NCBI Taxonomy" id="536979"/>
    <lineage>
        <taxon>Bacteria</taxon>
        <taxon>Pseudomonadati</taxon>
        <taxon>Bacteroidota</taxon>
        <taxon>Chitinophagia</taxon>
        <taxon>Chitinophagales</taxon>
        <taxon>Chitinophagaceae</taxon>
        <taxon>Chitinophaga</taxon>
    </lineage>
</organism>
<dbReference type="SMART" id="SM00530">
    <property type="entry name" value="HTH_XRE"/>
    <property type="match status" value="1"/>
</dbReference>
<protein>
    <submittedName>
        <fullName evidence="2">Helix-turn-helix</fullName>
    </submittedName>
</protein>
<evidence type="ECO:0000259" key="1">
    <source>
        <dbReference type="PROSITE" id="PS50943"/>
    </source>
</evidence>
<feature type="domain" description="HTH cro/C1-type" evidence="1">
    <location>
        <begin position="9"/>
        <end position="64"/>
    </location>
</feature>
<gene>
    <name evidence="2" type="ORF">SAMN04488055_1422</name>
</gene>
<accession>A0A1N6EAH4</accession>
<dbReference type="SUPFAM" id="SSF47413">
    <property type="entry name" value="lambda repressor-like DNA-binding domains"/>
    <property type="match status" value="1"/>
</dbReference>
<proteinExistence type="predicted"/>
<keyword evidence="3" id="KW-1185">Reference proteome</keyword>